<dbReference type="EMBL" id="PQAP01000052">
    <property type="protein sequence ID" value="PWB73524.1"/>
    <property type="molecule type" value="Genomic_DNA"/>
</dbReference>
<dbReference type="SUPFAM" id="SSF69118">
    <property type="entry name" value="AhpD-like"/>
    <property type="match status" value="1"/>
</dbReference>
<evidence type="ECO:0000313" key="1">
    <source>
        <dbReference type="EMBL" id="PWB73524.1"/>
    </source>
</evidence>
<proteinExistence type="predicted"/>
<name>A0A855X4F1_9BACT</name>
<accession>A0A855X4F1</accession>
<dbReference type="InterPro" id="IPR052512">
    <property type="entry name" value="4CMD/NDH-1_regulator"/>
</dbReference>
<dbReference type="Gene3D" id="1.20.1290.10">
    <property type="entry name" value="AhpD-like"/>
    <property type="match status" value="1"/>
</dbReference>
<sequence>MAALTSQPFAVPRAIALYAASIATGDDDTMIAALALGRKHALDRDALYEVVLQSYLFLGFPRMLLAADVLNRELPAMSRRDALPSVGGDDFDRYMNIGEVLCREIYGTAYEPLRARIESMAPEVFRWMIVEGYGKVMSRPGLGKVEREIASVGFHLMEGYEQPLFSHIRGALNVGAPAALVAAVIDDIGPASGDGGETARRIFQKVGAR</sequence>
<gene>
    <name evidence="1" type="ORF">C3F09_05120</name>
</gene>
<reference evidence="1 2" key="1">
    <citation type="journal article" date="2018" name="ISME J.">
        <title>A methanotrophic archaeon couples anaerobic oxidation of methane to Fe(III) reduction.</title>
        <authorList>
            <person name="Cai C."/>
            <person name="Leu A.O."/>
            <person name="Xie G.J."/>
            <person name="Guo J."/>
            <person name="Feng Y."/>
            <person name="Zhao J.X."/>
            <person name="Tyson G.W."/>
            <person name="Yuan Z."/>
            <person name="Hu S."/>
        </authorList>
    </citation>
    <scope>NUCLEOTIDE SEQUENCE [LARGE SCALE GENOMIC DNA]</scope>
    <source>
        <strain evidence="1">FeB_12</strain>
    </source>
</reference>
<dbReference type="InterPro" id="IPR029032">
    <property type="entry name" value="AhpD-like"/>
</dbReference>
<comment type="caution">
    <text evidence="1">The sequence shown here is derived from an EMBL/GenBank/DDBJ whole genome shotgun (WGS) entry which is preliminary data.</text>
</comment>
<organism evidence="1 2">
    <name type="scientific">candidate division GN15 bacterium</name>
    <dbReference type="NCBI Taxonomy" id="2072418"/>
    <lineage>
        <taxon>Bacteria</taxon>
        <taxon>candidate division GN15</taxon>
    </lineage>
</organism>
<protein>
    <recommendedName>
        <fullName evidence="3">Carboxymuconolactone decarboxylase family protein</fullName>
    </recommendedName>
</protein>
<evidence type="ECO:0000313" key="2">
    <source>
        <dbReference type="Proteomes" id="UP000250918"/>
    </source>
</evidence>
<dbReference type="AlphaFoldDB" id="A0A855X4F1"/>
<dbReference type="PANTHER" id="PTHR33570:SF2">
    <property type="entry name" value="CARBOXYMUCONOLACTONE DECARBOXYLASE-LIKE DOMAIN-CONTAINING PROTEIN"/>
    <property type="match status" value="1"/>
</dbReference>
<dbReference type="Proteomes" id="UP000250918">
    <property type="component" value="Unassembled WGS sequence"/>
</dbReference>
<dbReference type="PANTHER" id="PTHR33570">
    <property type="entry name" value="4-CARBOXYMUCONOLACTONE DECARBOXYLASE FAMILY PROTEIN"/>
    <property type="match status" value="1"/>
</dbReference>
<evidence type="ECO:0008006" key="3">
    <source>
        <dbReference type="Google" id="ProtNLM"/>
    </source>
</evidence>